<evidence type="ECO:0000313" key="2">
    <source>
        <dbReference type="Proteomes" id="UP001286313"/>
    </source>
</evidence>
<dbReference type="Proteomes" id="UP001286313">
    <property type="component" value="Unassembled WGS sequence"/>
</dbReference>
<reference evidence="1" key="1">
    <citation type="submission" date="2023-10" db="EMBL/GenBank/DDBJ databases">
        <title>Genome assemblies of two species of porcelain crab, Petrolisthes cinctipes and Petrolisthes manimaculis (Anomura: Porcellanidae).</title>
        <authorList>
            <person name="Angst P."/>
        </authorList>
    </citation>
    <scope>NUCLEOTIDE SEQUENCE</scope>
    <source>
        <strain evidence="1">PB745_01</strain>
        <tissue evidence="1">Gill</tissue>
    </source>
</reference>
<accession>A0AAE1G864</accession>
<organism evidence="1 2">
    <name type="scientific">Petrolisthes cinctipes</name>
    <name type="common">Flat porcelain crab</name>
    <dbReference type="NCBI Taxonomy" id="88211"/>
    <lineage>
        <taxon>Eukaryota</taxon>
        <taxon>Metazoa</taxon>
        <taxon>Ecdysozoa</taxon>
        <taxon>Arthropoda</taxon>
        <taxon>Crustacea</taxon>
        <taxon>Multicrustacea</taxon>
        <taxon>Malacostraca</taxon>
        <taxon>Eumalacostraca</taxon>
        <taxon>Eucarida</taxon>
        <taxon>Decapoda</taxon>
        <taxon>Pleocyemata</taxon>
        <taxon>Anomura</taxon>
        <taxon>Galatheoidea</taxon>
        <taxon>Porcellanidae</taxon>
        <taxon>Petrolisthes</taxon>
    </lineage>
</organism>
<comment type="caution">
    <text evidence="1">The sequence shown here is derived from an EMBL/GenBank/DDBJ whole genome shotgun (WGS) entry which is preliminary data.</text>
</comment>
<sequence>MWFGVTMSASVDQDLNLGVDNVLWPSRECHQLYLEDGGRGRQLVEGWEFSRTGPASALLALPCLYGSWFGKALPGFCDTSLGSI</sequence>
<gene>
    <name evidence="1" type="ORF">Pcinc_008770</name>
</gene>
<keyword evidence="2" id="KW-1185">Reference proteome</keyword>
<evidence type="ECO:0000313" key="1">
    <source>
        <dbReference type="EMBL" id="KAK3887111.1"/>
    </source>
</evidence>
<dbReference type="AlphaFoldDB" id="A0AAE1G864"/>
<proteinExistence type="predicted"/>
<name>A0AAE1G864_PETCI</name>
<dbReference type="EMBL" id="JAWQEG010000650">
    <property type="protein sequence ID" value="KAK3887111.1"/>
    <property type="molecule type" value="Genomic_DNA"/>
</dbReference>
<protein>
    <submittedName>
        <fullName evidence="1">Uncharacterized protein</fullName>
    </submittedName>
</protein>